<protein>
    <submittedName>
        <fullName evidence="2">NADP-dependent oxidoreductase domain-containing protein</fullName>
    </submittedName>
</protein>
<reference evidence="2" key="1">
    <citation type="journal article" date="2022" name="G3 (Bethesda)">
        <title>High quality genome of the basidiomycete yeast Dioszegia hungarica PDD-24b-2 isolated from cloud water.</title>
        <authorList>
            <person name="Jarrige D."/>
            <person name="Haridas S."/>
            <person name="Bleykasten-Grosshans C."/>
            <person name="Joly M."/>
            <person name="Nadalig T."/>
            <person name="Sancelme M."/>
            <person name="Vuilleumier S."/>
            <person name="Grigoriev I.V."/>
            <person name="Amato P."/>
            <person name="Bringel F."/>
        </authorList>
    </citation>
    <scope>NUCLEOTIDE SEQUENCE</scope>
    <source>
        <strain evidence="2">PDD-24b-2</strain>
    </source>
</reference>
<sequence length="276" mass="30999">MQMPKIMYGTAWKKERTTELVLQALRAGFRGIDTACQPKHYREDLAGEAISTAISEGIVTRDELFIQTKFTSIDGQDTSQPLPYDPLLPASEQVTQSISRSLSNLRLSRIDSVILHGPLRTRPDTLSAYRTLEGYVDQGVIGRIGVSNFYDVGMLRWLWAEARVKPRVVQNRWYEGNGWDGEVWGWCQENAVGYQSFWTLSGSPNLLRSRQIRDLAAKYGLTKEQVVYRLCQLWDITPLCGSTTLKHVEEALEVDGSPLVADSEGVAELKSVMLGV</sequence>
<proteinExistence type="predicted"/>
<dbReference type="CDD" id="cd19071">
    <property type="entry name" value="AKR_AKR1-5-like"/>
    <property type="match status" value="1"/>
</dbReference>
<dbReference type="InterPro" id="IPR023210">
    <property type="entry name" value="NADP_OxRdtase_dom"/>
</dbReference>
<evidence type="ECO:0000259" key="1">
    <source>
        <dbReference type="Pfam" id="PF00248"/>
    </source>
</evidence>
<organism evidence="2 3">
    <name type="scientific">Dioszegia hungarica</name>
    <dbReference type="NCBI Taxonomy" id="4972"/>
    <lineage>
        <taxon>Eukaryota</taxon>
        <taxon>Fungi</taxon>
        <taxon>Dikarya</taxon>
        <taxon>Basidiomycota</taxon>
        <taxon>Agaricomycotina</taxon>
        <taxon>Tremellomycetes</taxon>
        <taxon>Tremellales</taxon>
        <taxon>Bulleribasidiaceae</taxon>
        <taxon>Dioszegia</taxon>
    </lineage>
</organism>
<dbReference type="Proteomes" id="UP001164286">
    <property type="component" value="Unassembled WGS sequence"/>
</dbReference>
<evidence type="ECO:0000313" key="3">
    <source>
        <dbReference type="Proteomes" id="UP001164286"/>
    </source>
</evidence>
<dbReference type="InterPro" id="IPR036812">
    <property type="entry name" value="NAD(P)_OxRdtase_dom_sf"/>
</dbReference>
<comment type="caution">
    <text evidence="2">The sequence shown here is derived from an EMBL/GenBank/DDBJ whole genome shotgun (WGS) entry which is preliminary data.</text>
</comment>
<gene>
    <name evidence="2" type="ORF">MKK02DRAFT_18670</name>
</gene>
<dbReference type="GeneID" id="77725191"/>
<dbReference type="Pfam" id="PF00248">
    <property type="entry name" value="Aldo_ket_red"/>
    <property type="match status" value="1"/>
</dbReference>
<evidence type="ECO:0000313" key="2">
    <source>
        <dbReference type="EMBL" id="KAI9633174.1"/>
    </source>
</evidence>
<dbReference type="EMBL" id="JAKWFO010000011">
    <property type="protein sequence ID" value="KAI9633174.1"/>
    <property type="molecule type" value="Genomic_DNA"/>
</dbReference>
<dbReference type="PANTHER" id="PTHR43827:SF8">
    <property type="entry name" value="ALDO_KETO REDUCTASE FAMILY PROTEIN"/>
    <property type="match status" value="1"/>
</dbReference>
<dbReference type="GO" id="GO:0016491">
    <property type="term" value="F:oxidoreductase activity"/>
    <property type="evidence" value="ECO:0007669"/>
    <property type="project" value="InterPro"/>
</dbReference>
<dbReference type="AlphaFoldDB" id="A0AA38H626"/>
<dbReference type="InterPro" id="IPR020471">
    <property type="entry name" value="AKR"/>
</dbReference>
<dbReference type="SUPFAM" id="SSF51430">
    <property type="entry name" value="NAD(P)-linked oxidoreductase"/>
    <property type="match status" value="1"/>
</dbReference>
<dbReference type="Gene3D" id="3.20.20.100">
    <property type="entry name" value="NADP-dependent oxidoreductase domain"/>
    <property type="match status" value="1"/>
</dbReference>
<keyword evidence="3" id="KW-1185">Reference proteome</keyword>
<accession>A0AA38H626</accession>
<name>A0AA38H626_9TREE</name>
<dbReference type="RefSeq" id="XP_052942951.1">
    <property type="nucleotide sequence ID" value="XM_053085990.1"/>
</dbReference>
<dbReference type="PANTHER" id="PTHR43827">
    <property type="entry name" value="2,5-DIKETO-D-GLUCONIC ACID REDUCTASE"/>
    <property type="match status" value="1"/>
</dbReference>
<feature type="domain" description="NADP-dependent oxidoreductase" evidence="1">
    <location>
        <begin position="12"/>
        <end position="173"/>
    </location>
</feature>